<dbReference type="EMBL" id="JAOYFB010000040">
    <property type="protein sequence ID" value="KAK4036052.1"/>
    <property type="molecule type" value="Genomic_DNA"/>
</dbReference>
<feature type="region of interest" description="Disordered" evidence="1">
    <location>
        <begin position="1"/>
        <end position="23"/>
    </location>
</feature>
<reference evidence="2 3" key="1">
    <citation type="journal article" date="2023" name="Nucleic Acids Res.">
        <title>The hologenome of Daphnia magna reveals possible DNA methylation and microbiome-mediated evolution of the host genome.</title>
        <authorList>
            <person name="Chaturvedi A."/>
            <person name="Li X."/>
            <person name="Dhandapani V."/>
            <person name="Marshall H."/>
            <person name="Kissane S."/>
            <person name="Cuenca-Cambronero M."/>
            <person name="Asole G."/>
            <person name="Calvet F."/>
            <person name="Ruiz-Romero M."/>
            <person name="Marangio P."/>
            <person name="Guigo R."/>
            <person name="Rago D."/>
            <person name="Mirbahai L."/>
            <person name="Eastwood N."/>
            <person name="Colbourne J.K."/>
            <person name="Zhou J."/>
            <person name="Mallon E."/>
            <person name="Orsini L."/>
        </authorList>
    </citation>
    <scope>NUCLEOTIDE SEQUENCE [LARGE SCALE GENOMIC DNA]</scope>
    <source>
        <strain evidence="2">LRV0_1</strain>
    </source>
</reference>
<evidence type="ECO:0000313" key="2">
    <source>
        <dbReference type="EMBL" id="KAK4036052.1"/>
    </source>
</evidence>
<keyword evidence="3" id="KW-1185">Reference proteome</keyword>
<comment type="caution">
    <text evidence="2">The sequence shown here is derived from an EMBL/GenBank/DDBJ whole genome shotgun (WGS) entry which is preliminary data.</text>
</comment>
<sequence>MGGLGCMDPRAFRTGPKDGRMGPMGDRRSILHMDVHLRQLHNVAGICHIVVHQDHSVEHSNRNCMPAFPNSRICRSGTDKDDEASYLNVNRQLCVFYKRCYLGDSEFIQDPDSLVAVTNVRGITSRINGNCVIIINRLPENNNVQDSGWGEIKASTAN</sequence>
<proteinExistence type="predicted"/>
<dbReference type="Proteomes" id="UP001234178">
    <property type="component" value="Unassembled WGS sequence"/>
</dbReference>
<name>A0ABR0B2X2_9CRUS</name>
<evidence type="ECO:0000256" key="1">
    <source>
        <dbReference type="SAM" id="MobiDB-lite"/>
    </source>
</evidence>
<evidence type="ECO:0000313" key="3">
    <source>
        <dbReference type="Proteomes" id="UP001234178"/>
    </source>
</evidence>
<organism evidence="2 3">
    <name type="scientific">Daphnia magna</name>
    <dbReference type="NCBI Taxonomy" id="35525"/>
    <lineage>
        <taxon>Eukaryota</taxon>
        <taxon>Metazoa</taxon>
        <taxon>Ecdysozoa</taxon>
        <taxon>Arthropoda</taxon>
        <taxon>Crustacea</taxon>
        <taxon>Branchiopoda</taxon>
        <taxon>Diplostraca</taxon>
        <taxon>Cladocera</taxon>
        <taxon>Anomopoda</taxon>
        <taxon>Daphniidae</taxon>
        <taxon>Daphnia</taxon>
    </lineage>
</organism>
<protein>
    <submittedName>
        <fullName evidence="2">Uncharacterized protein</fullName>
    </submittedName>
</protein>
<gene>
    <name evidence="2" type="ORF">OUZ56_028123</name>
</gene>
<accession>A0ABR0B2X2</accession>